<dbReference type="Proteomes" id="UP000652477">
    <property type="component" value="Unassembled WGS sequence"/>
</dbReference>
<dbReference type="Pfam" id="PF13556">
    <property type="entry name" value="HTH_30"/>
    <property type="match status" value="1"/>
</dbReference>
<keyword evidence="5" id="KW-1185">Reference proteome</keyword>
<dbReference type="Pfam" id="PF17853">
    <property type="entry name" value="GGDEF_2"/>
    <property type="match status" value="1"/>
</dbReference>
<accession>A0A923RR84</accession>
<protein>
    <submittedName>
        <fullName evidence="4">Helix-turn-helix domain-containing protein</fullName>
    </submittedName>
</protein>
<proteinExistence type="inferred from homology"/>
<comment type="caution">
    <text evidence="4">The sequence shown here is derived from an EMBL/GenBank/DDBJ whole genome shotgun (WGS) entry which is preliminary data.</text>
</comment>
<dbReference type="EMBL" id="JACOPF010000004">
    <property type="protein sequence ID" value="MBC5690330.1"/>
    <property type="molecule type" value="Genomic_DNA"/>
</dbReference>
<gene>
    <name evidence="4" type="ORF">H8S37_15545</name>
</gene>
<dbReference type="InterPro" id="IPR041522">
    <property type="entry name" value="CdaR_GGDEF"/>
</dbReference>
<reference evidence="4" key="1">
    <citation type="submission" date="2020-08" db="EMBL/GenBank/DDBJ databases">
        <title>Genome public.</title>
        <authorList>
            <person name="Liu C."/>
            <person name="Sun Q."/>
        </authorList>
    </citation>
    <scope>NUCLEOTIDE SEQUENCE</scope>
    <source>
        <strain evidence="4">NSJ-55</strain>
    </source>
</reference>
<feature type="domain" description="CdaR GGDEF-like" evidence="3">
    <location>
        <begin position="125"/>
        <end position="241"/>
    </location>
</feature>
<sequence>MADRFFQGYVYQLQNSISRTFGVIDNREIISCSNQELIGQKNTFNLMSRTNEENDGFIAGKNTYRIFYENSLVKFAVFVEGIDKEAKDYATILSVCFTGMKSYFEEKYNRHLFYKNLFLENILSEDVNVRANMLKIHLLKPRAVFLLRFEHVDAQWELNHLFMAMDRPGKYEILSMTETDVIIIAEVRSNTSREDLENMGVYFQKKAEELFGVLPVVGIGSIVTDIRQLTESYKESLYVLELLYLFEDGTTVLHYNHLGINRLVYQLPLPLCERYLNEVFIKGSFASLEEETLETVKCFFSNDLNVSETARQLFIHRNTLMYRLEKIKRLTGLDIRIFDQAIIFKLAMVIYRHVKYKE</sequence>
<dbReference type="InterPro" id="IPR009057">
    <property type="entry name" value="Homeodomain-like_sf"/>
</dbReference>
<dbReference type="RefSeq" id="WP_186876983.1">
    <property type="nucleotide sequence ID" value="NZ_JACOPF010000004.1"/>
</dbReference>
<comment type="similarity">
    <text evidence="1">Belongs to the CdaR family.</text>
</comment>
<dbReference type="PANTHER" id="PTHR33744">
    <property type="entry name" value="CARBOHYDRATE DIACID REGULATOR"/>
    <property type="match status" value="1"/>
</dbReference>
<feature type="domain" description="PucR C-terminal helix-turn-helix" evidence="2">
    <location>
        <begin position="293"/>
        <end position="348"/>
    </location>
</feature>
<dbReference type="AlphaFoldDB" id="A0A923RR84"/>
<evidence type="ECO:0000256" key="1">
    <source>
        <dbReference type="ARBA" id="ARBA00006754"/>
    </source>
</evidence>
<dbReference type="InterPro" id="IPR051448">
    <property type="entry name" value="CdaR-like_regulators"/>
</dbReference>
<organism evidence="4 5">
    <name type="scientific">Mediterraneibacter hominis</name>
    <dbReference type="NCBI Taxonomy" id="2763054"/>
    <lineage>
        <taxon>Bacteria</taxon>
        <taxon>Bacillati</taxon>
        <taxon>Bacillota</taxon>
        <taxon>Clostridia</taxon>
        <taxon>Lachnospirales</taxon>
        <taxon>Lachnospiraceae</taxon>
        <taxon>Mediterraneibacter</taxon>
    </lineage>
</organism>
<evidence type="ECO:0000259" key="3">
    <source>
        <dbReference type="Pfam" id="PF17853"/>
    </source>
</evidence>
<dbReference type="InterPro" id="IPR025736">
    <property type="entry name" value="PucR_C-HTH_dom"/>
</dbReference>
<dbReference type="Gene3D" id="1.10.10.2840">
    <property type="entry name" value="PucR C-terminal helix-turn-helix domain"/>
    <property type="match status" value="1"/>
</dbReference>
<name>A0A923RR84_9FIRM</name>
<evidence type="ECO:0000313" key="5">
    <source>
        <dbReference type="Proteomes" id="UP000652477"/>
    </source>
</evidence>
<dbReference type="PANTHER" id="PTHR33744:SF15">
    <property type="entry name" value="CARBOHYDRATE DIACID REGULATOR"/>
    <property type="match status" value="1"/>
</dbReference>
<evidence type="ECO:0000313" key="4">
    <source>
        <dbReference type="EMBL" id="MBC5690330.1"/>
    </source>
</evidence>
<dbReference type="SUPFAM" id="SSF46689">
    <property type="entry name" value="Homeodomain-like"/>
    <property type="match status" value="1"/>
</dbReference>
<dbReference type="InterPro" id="IPR042070">
    <property type="entry name" value="PucR_C-HTH_sf"/>
</dbReference>
<evidence type="ECO:0000259" key="2">
    <source>
        <dbReference type="Pfam" id="PF13556"/>
    </source>
</evidence>